<dbReference type="EMBL" id="JRUQ01000027">
    <property type="protein sequence ID" value="KGT94625.1"/>
    <property type="molecule type" value="Genomic_DNA"/>
</dbReference>
<comment type="caution">
    <text evidence="1">The sequence shown here is derived from an EMBL/GenBank/DDBJ whole genome shotgun (WGS) entry which is preliminary data.</text>
</comment>
<protein>
    <submittedName>
        <fullName evidence="1">Uncharacterized protein</fullName>
    </submittedName>
</protein>
<dbReference type="RefSeq" id="WP_034890788.1">
    <property type="nucleotide sequence ID" value="NZ_JRUQ01000027.1"/>
</dbReference>
<keyword evidence="2" id="KW-1185">Reference proteome</keyword>
<proteinExistence type="predicted"/>
<dbReference type="OrthoDB" id="6637365at2"/>
<name>A0A0A3Z6Y7_9GAMM</name>
<evidence type="ECO:0000313" key="1">
    <source>
        <dbReference type="EMBL" id="KGT94625.1"/>
    </source>
</evidence>
<dbReference type="eggNOG" id="ENOG5033JCZ">
    <property type="taxonomic scope" value="Bacteria"/>
</dbReference>
<dbReference type="AlphaFoldDB" id="A0A0A3Z6Y7"/>
<reference evidence="1 2" key="1">
    <citation type="submission" date="2014-10" db="EMBL/GenBank/DDBJ databases">
        <title>Genome sequence of Erwinia typographi M043b.</title>
        <authorList>
            <person name="Chan K.-G."/>
            <person name="Tan W.-S."/>
        </authorList>
    </citation>
    <scope>NUCLEOTIDE SEQUENCE [LARGE SCALE GENOMIC DNA]</scope>
    <source>
        <strain evidence="1 2">M043b</strain>
    </source>
</reference>
<gene>
    <name evidence="1" type="ORF">NG99_08420</name>
</gene>
<dbReference type="Proteomes" id="UP000030351">
    <property type="component" value="Unassembled WGS sequence"/>
</dbReference>
<sequence>MKELNSIEIMQVSGAGIIEDLFGNVGGNIGNGIFNMISNVTGGLEIEIPLLGNVSLSQIFSDFGRDAGSRIGGNVGSTIENMIGGIPVIGGFLNGLLGN</sequence>
<evidence type="ECO:0000313" key="2">
    <source>
        <dbReference type="Proteomes" id="UP000030351"/>
    </source>
</evidence>
<accession>A0A0A3Z6Y7</accession>
<organism evidence="1 2">
    <name type="scientific">Erwinia typographi</name>
    <dbReference type="NCBI Taxonomy" id="371042"/>
    <lineage>
        <taxon>Bacteria</taxon>
        <taxon>Pseudomonadati</taxon>
        <taxon>Pseudomonadota</taxon>
        <taxon>Gammaproteobacteria</taxon>
        <taxon>Enterobacterales</taxon>
        <taxon>Erwiniaceae</taxon>
        <taxon>Erwinia</taxon>
    </lineage>
</organism>